<accession>A0A5R9KBK6</accession>
<organism evidence="6 7">
    <name type="scientific">Dyadobacter sediminis</name>
    <dbReference type="NCBI Taxonomy" id="1493691"/>
    <lineage>
        <taxon>Bacteria</taxon>
        <taxon>Pseudomonadati</taxon>
        <taxon>Bacteroidota</taxon>
        <taxon>Cytophagia</taxon>
        <taxon>Cytophagales</taxon>
        <taxon>Spirosomataceae</taxon>
        <taxon>Dyadobacter</taxon>
    </lineage>
</organism>
<evidence type="ECO:0000256" key="1">
    <source>
        <dbReference type="ARBA" id="ARBA00004141"/>
    </source>
</evidence>
<dbReference type="OrthoDB" id="7960583at2"/>
<proteinExistence type="predicted"/>
<sequence>MIRKVVVKLKHIGQVSCPGKIQTPKLLGTAALAVPAIPAHVKEWAYAGFFINFLSAFFAHYFVGDPAGNLFALVLMLVLLIVSYVSREKILKSGYNS</sequence>
<name>A0A5R9KBK6_9BACT</name>
<evidence type="ECO:0000256" key="2">
    <source>
        <dbReference type="ARBA" id="ARBA00022692"/>
    </source>
</evidence>
<keyword evidence="2 5" id="KW-0812">Transmembrane</keyword>
<comment type="caution">
    <text evidence="6">The sequence shown here is derived from an EMBL/GenBank/DDBJ whole genome shotgun (WGS) entry which is preliminary data.</text>
</comment>
<keyword evidence="3 5" id="KW-1133">Transmembrane helix</keyword>
<reference evidence="6 7" key="1">
    <citation type="submission" date="2019-05" db="EMBL/GenBank/DDBJ databases">
        <authorList>
            <person name="Qu J.-H."/>
        </authorList>
    </citation>
    <scope>NUCLEOTIDE SEQUENCE [LARGE SCALE GENOMIC DNA]</scope>
    <source>
        <strain evidence="6 7">Z12</strain>
    </source>
</reference>
<evidence type="ECO:0000256" key="4">
    <source>
        <dbReference type="ARBA" id="ARBA00023136"/>
    </source>
</evidence>
<protein>
    <recommendedName>
        <fullName evidence="8">DoxX family protein</fullName>
    </recommendedName>
</protein>
<dbReference type="EMBL" id="VCEI01000025">
    <property type="protein sequence ID" value="TLU92119.1"/>
    <property type="molecule type" value="Genomic_DNA"/>
</dbReference>
<gene>
    <name evidence="6" type="ORF">FEM55_15335</name>
</gene>
<dbReference type="GO" id="GO:0016020">
    <property type="term" value="C:membrane"/>
    <property type="evidence" value="ECO:0007669"/>
    <property type="project" value="UniProtKB-SubCell"/>
</dbReference>
<comment type="subcellular location">
    <subcellularLocation>
        <location evidence="1">Membrane</location>
        <topology evidence="1">Multi-pass membrane protein</topology>
    </subcellularLocation>
</comment>
<keyword evidence="4 5" id="KW-0472">Membrane</keyword>
<dbReference type="Pfam" id="PF13564">
    <property type="entry name" value="DoxX_2"/>
    <property type="match status" value="1"/>
</dbReference>
<evidence type="ECO:0008006" key="8">
    <source>
        <dbReference type="Google" id="ProtNLM"/>
    </source>
</evidence>
<feature type="transmembrane region" description="Helical" evidence="5">
    <location>
        <begin position="44"/>
        <end position="63"/>
    </location>
</feature>
<feature type="transmembrane region" description="Helical" evidence="5">
    <location>
        <begin position="69"/>
        <end position="86"/>
    </location>
</feature>
<dbReference type="Proteomes" id="UP000309788">
    <property type="component" value="Unassembled WGS sequence"/>
</dbReference>
<evidence type="ECO:0000313" key="7">
    <source>
        <dbReference type="Proteomes" id="UP000309788"/>
    </source>
</evidence>
<evidence type="ECO:0000256" key="5">
    <source>
        <dbReference type="SAM" id="Phobius"/>
    </source>
</evidence>
<keyword evidence="7" id="KW-1185">Reference proteome</keyword>
<evidence type="ECO:0000256" key="3">
    <source>
        <dbReference type="ARBA" id="ARBA00022989"/>
    </source>
</evidence>
<dbReference type="InterPro" id="IPR032808">
    <property type="entry name" value="DoxX"/>
</dbReference>
<dbReference type="AlphaFoldDB" id="A0A5R9KBK6"/>
<evidence type="ECO:0000313" key="6">
    <source>
        <dbReference type="EMBL" id="TLU92119.1"/>
    </source>
</evidence>